<comment type="caution">
    <text evidence="2">The sequence shown here is derived from an EMBL/GenBank/DDBJ whole genome shotgun (WGS) entry which is preliminary data.</text>
</comment>
<evidence type="ECO:0008006" key="4">
    <source>
        <dbReference type="Google" id="ProtNLM"/>
    </source>
</evidence>
<organism evidence="2 3">
    <name type="scientific">Nocardia goodfellowii</name>
    <dbReference type="NCBI Taxonomy" id="882446"/>
    <lineage>
        <taxon>Bacteria</taxon>
        <taxon>Bacillati</taxon>
        <taxon>Actinomycetota</taxon>
        <taxon>Actinomycetes</taxon>
        <taxon>Mycobacteriales</taxon>
        <taxon>Nocardiaceae</taxon>
        <taxon>Nocardia</taxon>
    </lineage>
</organism>
<evidence type="ECO:0000256" key="1">
    <source>
        <dbReference type="SAM" id="MobiDB-lite"/>
    </source>
</evidence>
<dbReference type="Gene3D" id="3.20.20.80">
    <property type="entry name" value="Glycosidases"/>
    <property type="match status" value="1"/>
</dbReference>
<dbReference type="Proteomes" id="UP001519325">
    <property type="component" value="Unassembled WGS sequence"/>
</dbReference>
<sequence>MRARGITYDTGFTPSGQSSRSSFDPESARRELRIIADELHCDAVRITGDDPERLTVAAQHAVDAGLEVWFSPFPCELSADQLLPYFADCAVRADAVGAEVFVAGCELTLFGTGFLPGAHTLARIAAFTSDEPSALAGLADANARLNAALAATAATVRKRFHGKLTYAAGTWEDIDWTPFDIVGIDAYGDPAHPAYRQGLEALRTLGKPIAVTEVGCCTYRGAAELSGSGWDIIDHDAEPPRVTGDYRRDEDEPVRYMRALFDLFEAESVDTAFWHTFASYHLRHHPDPRFDTDLASFGVCKVMPDGSLAPKRAFHALADLCGAARPSLRGQRGRA</sequence>
<evidence type="ECO:0000313" key="3">
    <source>
        <dbReference type="Proteomes" id="UP001519325"/>
    </source>
</evidence>
<protein>
    <recommendedName>
        <fullName evidence="4">Abortive infection protein</fullName>
    </recommendedName>
</protein>
<dbReference type="InterPro" id="IPR017853">
    <property type="entry name" value="GH"/>
</dbReference>
<dbReference type="SUPFAM" id="SSF51445">
    <property type="entry name" value="(Trans)glycosidases"/>
    <property type="match status" value="1"/>
</dbReference>
<feature type="region of interest" description="Disordered" evidence="1">
    <location>
        <begin position="1"/>
        <end position="25"/>
    </location>
</feature>
<name>A0ABS4QLF9_9NOCA</name>
<reference evidence="2 3" key="1">
    <citation type="submission" date="2021-03" db="EMBL/GenBank/DDBJ databases">
        <title>Sequencing the genomes of 1000 actinobacteria strains.</title>
        <authorList>
            <person name="Klenk H.-P."/>
        </authorList>
    </citation>
    <scope>NUCLEOTIDE SEQUENCE [LARGE SCALE GENOMIC DNA]</scope>
    <source>
        <strain evidence="2 3">DSM 45516</strain>
    </source>
</reference>
<dbReference type="EMBL" id="JAGGMR010000001">
    <property type="protein sequence ID" value="MBP2192539.1"/>
    <property type="molecule type" value="Genomic_DNA"/>
</dbReference>
<evidence type="ECO:0000313" key="2">
    <source>
        <dbReference type="EMBL" id="MBP2192539.1"/>
    </source>
</evidence>
<gene>
    <name evidence="2" type="ORF">BJ987_005440</name>
</gene>
<proteinExistence type="predicted"/>
<keyword evidence="3" id="KW-1185">Reference proteome</keyword>
<dbReference type="RefSeq" id="WP_209895463.1">
    <property type="nucleotide sequence ID" value="NZ_JAGGMR010000001.1"/>
</dbReference>
<accession>A0ABS4QLF9</accession>
<feature type="compositionally biased region" description="Polar residues" evidence="1">
    <location>
        <begin position="10"/>
        <end position="24"/>
    </location>
</feature>